<dbReference type="Proteomes" id="UP001212841">
    <property type="component" value="Unassembled WGS sequence"/>
</dbReference>
<feature type="region of interest" description="Disordered" evidence="1">
    <location>
        <begin position="140"/>
        <end position="170"/>
    </location>
</feature>
<keyword evidence="3" id="KW-1185">Reference proteome</keyword>
<feature type="compositionally biased region" description="Acidic residues" evidence="1">
    <location>
        <begin position="142"/>
        <end position="167"/>
    </location>
</feature>
<comment type="caution">
    <text evidence="2">The sequence shown here is derived from an EMBL/GenBank/DDBJ whole genome shotgun (WGS) entry which is preliminary data.</text>
</comment>
<reference evidence="2" key="1">
    <citation type="submission" date="2020-05" db="EMBL/GenBank/DDBJ databases">
        <title>Phylogenomic resolution of chytrid fungi.</title>
        <authorList>
            <person name="Stajich J.E."/>
            <person name="Amses K."/>
            <person name="Simmons R."/>
            <person name="Seto K."/>
            <person name="Myers J."/>
            <person name="Bonds A."/>
            <person name="Quandt C.A."/>
            <person name="Barry K."/>
            <person name="Liu P."/>
            <person name="Grigoriev I."/>
            <person name="Longcore J.E."/>
            <person name="James T.Y."/>
        </authorList>
    </citation>
    <scope>NUCLEOTIDE SEQUENCE</scope>
    <source>
        <strain evidence="2">JEL0318</strain>
    </source>
</reference>
<accession>A0AAD5SBF8</accession>
<gene>
    <name evidence="2" type="ORF">HK097_007553</name>
</gene>
<evidence type="ECO:0000313" key="3">
    <source>
        <dbReference type="Proteomes" id="UP001212841"/>
    </source>
</evidence>
<dbReference type="EMBL" id="JADGJD010000397">
    <property type="protein sequence ID" value="KAJ3051433.1"/>
    <property type="molecule type" value="Genomic_DNA"/>
</dbReference>
<sequence>MSEYEEVVKRGLTNDKERSLFFDDIIKNGNTTTLEALKKMIENQTATSKSFGAMSLKDLSKVGGLNLNIKNILTEEIRLKPSLILPSNIEKSVPTEHLLRHLARLSRVWSKNSETGRRAFIDALLAEAVDIAFHGRVVDEKMSDDEDGDGDDQNVDDVEEEEDDDEEGKGPLRVFTDVDLKWQGSTMAVSGTVDYLLGHIETDDAEEEIKDSYFIVVEAKKEWPEDAFVQAIAAGGALLRRRQASAKTGKNGGVFVVLTNATMWNFYYIDKEGVVYCSGDPITAAHTGLILTWLTFFLKGTAAISPRASMVSMKEEEKASILNGINDCCKKLWVKKKKKSSSRLHP</sequence>
<evidence type="ECO:0000256" key="1">
    <source>
        <dbReference type="SAM" id="MobiDB-lite"/>
    </source>
</evidence>
<protein>
    <submittedName>
        <fullName evidence="2">Uncharacterized protein</fullName>
    </submittedName>
</protein>
<dbReference type="AlphaFoldDB" id="A0AAD5SBF8"/>
<evidence type="ECO:0000313" key="2">
    <source>
        <dbReference type="EMBL" id="KAJ3051433.1"/>
    </source>
</evidence>
<proteinExistence type="predicted"/>
<name>A0AAD5SBF8_9FUNG</name>
<organism evidence="2 3">
    <name type="scientific">Rhizophlyctis rosea</name>
    <dbReference type="NCBI Taxonomy" id="64517"/>
    <lineage>
        <taxon>Eukaryota</taxon>
        <taxon>Fungi</taxon>
        <taxon>Fungi incertae sedis</taxon>
        <taxon>Chytridiomycota</taxon>
        <taxon>Chytridiomycota incertae sedis</taxon>
        <taxon>Chytridiomycetes</taxon>
        <taxon>Rhizophlyctidales</taxon>
        <taxon>Rhizophlyctidaceae</taxon>
        <taxon>Rhizophlyctis</taxon>
    </lineage>
</organism>